<dbReference type="Pfam" id="PF00005">
    <property type="entry name" value="ABC_tran"/>
    <property type="match status" value="1"/>
</dbReference>
<dbReference type="InterPro" id="IPR017871">
    <property type="entry name" value="ABC_transporter-like_CS"/>
</dbReference>
<sequence length="326" mass="34933">MSPVVEVEDLKVYFGRRRGGTVKSVDGVSFDIAPGETLGLAGESGSGKSTIARALLRINEPTSGRVVIGGRDVTKLRGAALKAFRRQTQMVYQDPYDSLDPRMRIGATVEEALLVRGVPASRRAAGVRELLDRVGLPASYARRYPHELSGGQRQRISIARALGVDPAVIVCDEAVSALDVSVRAQILNLLKDLQEEAGLAYLFISHDLSTMRFAADRVAVMYLGRLVEIGTRDQVFTAPRHPYTRALLAAVPVPGGRGRGPRARLAGEPPSPADPPAGCAFHPRCPLAAAECVTTRPELRRKDDGRITACHFVPDAPTGPGSEVTA</sequence>
<comment type="caution">
    <text evidence="6">The sequence shown here is derived from an EMBL/GenBank/DDBJ whole genome shotgun (WGS) entry which is preliminary data.</text>
</comment>
<reference evidence="6 7" key="1">
    <citation type="submission" date="2018-01" db="EMBL/GenBank/DDBJ databases">
        <title>Draft genome sequence of Sphaerisporangium sp. 7K107.</title>
        <authorList>
            <person name="Sahin N."/>
            <person name="Saygin H."/>
            <person name="Ay H."/>
        </authorList>
    </citation>
    <scope>NUCLEOTIDE SEQUENCE [LARGE SCALE GENOMIC DNA]</scope>
    <source>
        <strain evidence="6 7">7K107</strain>
    </source>
</reference>
<evidence type="ECO:0000256" key="4">
    <source>
        <dbReference type="ARBA" id="ARBA00022840"/>
    </source>
</evidence>
<keyword evidence="3" id="KW-0547">Nucleotide-binding</keyword>
<gene>
    <name evidence="6" type="ORF">C1I98_29525</name>
</gene>
<dbReference type="InterPro" id="IPR027417">
    <property type="entry name" value="P-loop_NTPase"/>
</dbReference>
<keyword evidence="2" id="KW-0813">Transport</keyword>
<feature type="domain" description="ABC transporter" evidence="5">
    <location>
        <begin position="5"/>
        <end position="248"/>
    </location>
</feature>
<evidence type="ECO:0000259" key="5">
    <source>
        <dbReference type="PROSITE" id="PS50893"/>
    </source>
</evidence>
<dbReference type="InterPro" id="IPR013563">
    <property type="entry name" value="Oligopep_ABC_C"/>
</dbReference>
<dbReference type="GO" id="GO:0015833">
    <property type="term" value="P:peptide transport"/>
    <property type="evidence" value="ECO:0007669"/>
    <property type="project" value="InterPro"/>
</dbReference>
<dbReference type="Proteomes" id="UP000248544">
    <property type="component" value="Unassembled WGS sequence"/>
</dbReference>
<proteinExistence type="inferred from homology"/>
<dbReference type="RefSeq" id="WP_111170677.1">
    <property type="nucleotide sequence ID" value="NZ_POUA01000312.1"/>
</dbReference>
<evidence type="ECO:0000256" key="3">
    <source>
        <dbReference type="ARBA" id="ARBA00022741"/>
    </source>
</evidence>
<dbReference type="InterPro" id="IPR003439">
    <property type="entry name" value="ABC_transporter-like_ATP-bd"/>
</dbReference>
<dbReference type="PANTHER" id="PTHR43776">
    <property type="entry name" value="TRANSPORT ATP-BINDING PROTEIN"/>
    <property type="match status" value="1"/>
</dbReference>
<dbReference type="Pfam" id="PF08352">
    <property type="entry name" value="oligo_HPY"/>
    <property type="match status" value="1"/>
</dbReference>
<dbReference type="PROSITE" id="PS00211">
    <property type="entry name" value="ABC_TRANSPORTER_1"/>
    <property type="match status" value="1"/>
</dbReference>
<dbReference type="EMBL" id="POUA01000312">
    <property type="protein sequence ID" value="PZG32359.1"/>
    <property type="molecule type" value="Genomic_DNA"/>
</dbReference>
<dbReference type="CDD" id="cd03257">
    <property type="entry name" value="ABC_NikE_OppD_transporters"/>
    <property type="match status" value="1"/>
</dbReference>
<evidence type="ECO:0000256" key="2">
    <source>
        <dbReference type="ARBA" id="ARBA00022448"/>
    </source>
</evidence>
<dbReference type="InterPro" id="IPR050319">
    <property type="entry name" value="ABC_transp_ATP-bind"/>
</dbReference>
<dbReference type="AlphaFoldDB" id="A0A2W2FQN5"/>
<dbReference type="NCBIfam" id="TIGR01727">
    <property type="entry name" value="oligo_HPY"/>
    <property type="match status" value="1"/>
</dbReference>
<accession>A0A2W2FQN5</accession>
<organism evidence="6 7">
    <name type="scientific">Spongiactinospora gelatinilytica</name>
    <dbReference type="NCBI Taxonomy" id="2666298"/>
    <lineage>
        <taxon>Bacteria</taxon>
        <taxon>Bacillati</taxon>
        <taxon>Actinomycetota</taxon>
        <taxon>Actinomycetes</taxon>
        <taxon>Streptosporangiales</taxon>
        <taxon>Streptosporangiaceae</taxon>
        <taxon>Spongiactinospora</taxon>
    </lineage>
</organism>
<name>A0A2W2FQN5_9ACTN</name>
<dbReference type="SUPFAM" id="SSF52540">
    <property type="entry name" value="P-loop containing nucleoside triphosphate hydrolases"/>
    <property type="match status" value="1"/>
</dbReference>
<dbReference type="FunFam" id="3.40.50.300:FF:000016">
    <property type="entry name" value="Oligopeptide ABC transporter ATP-binding component"/>
    <property type="match status" value="1"/>
</dbReference>
<evidence type="ECO:0000256" key="1">
    <source>
        <dbReference type="ARBA" id="ARBA00005417"/>
    </source>
</evidence>
<dbReference type="GO" id="GO:0005524">
    <property type="term" value="F:ATP binding"/>
    <property type="evidence" value="ECO:0007669"/>
    <property type="project" value="UniProtKB-KW"/>
</dbReference>
<dbReference type="GO" id="GO:0055085">
    <property type="term" value="P:transmembrane transport"/>
    <property type="evidence" value="ECO:0007669"/>
    <property type="project" value="UniProtKB-ARBA"/>
</dbReference>
<dbReference type="GO" id="GO:0016887">
    <property type="term" value="F:ATP hydrolysis activity"/>
    <property type="evidence" value="ECO:0007669"/>
    <property type="project" value="InterPro"/>
</dbReference>
<evidence type="ECO:0000313" key="6">
    <source>
        <dbReference type="EMBL" id="PZG32359.1"/>
    </source>
</evidence>
<keyword evidence="7" id="KW-1185">Reference proteome</keyword>
<dbReference type="PANTHER" id="PTHR43776:SF7">
    <property type="entry name" value="D,D-DIPEPTIDE TRANSPORT ATP-BINDING PROTEIN DDPF-RELATED"/>
    <property type="match status" value="1"/>
</dbReference>
<dbReference type="Gene3D" id="3.40.50.300">
    <property type="entry name" value="P-loop containing nucleotide triphosphate hydrolases"/>
    <property type="match status" value="1"/>
</dbReference>
<dbReference type="PROSITE" id="PS50893">
    <property type="entry name" value="ABC_TRANSPORTER_2"/>
    <property type="match status" value="1"/>
</dbReference>
<dbReference type="InterPro" id="IPR003593">
    <property type="entry name" value="AAA+_ATPase"/>
</dbReference>
<protein>
    <submittedName>
        <fullName evidence="6">Peptide ABC transporter substrate-binding protein</fullName>
    </submittedName>
</protein>
<evidence type="ECO:0000313" key="7">
    <source>
        <dbReference type="Proteomes" id="UP000248544"/>
    </source>
</evidence>
<comment type="similarity">
    <text evidence="1">Belongs to the ABC transporter superfamily.</text>
</comment>
<dbReference type="SMART" id="SM00382">
    <property type="entry name" value="AAA"/>
    <property type="match status" value="1"/>
</dbReference>
<keyword evidence="4" id="KW-0067">ATP-binding</keyword>